<organism evidence="1 2">
    <name type="scientific">Homoserinibacter gongjuensis</name>
    <dbReference type="NCBI Taxonomy" id="1162968"/>
    <lineage>
        <taxon>Bacteria</taxon>
        <taxon>Bacillati</taxon>
        <taxon>Actinomycetota</taxon>
        <taxon>Actinomycetes</taxon>
        <taxon>Micrococcales</taxon>
        <taxon>Microbacteriaceae</taxon>
        <taxon>Homoserinibacter</taxon>
    </lineage>
</organism>
<dbReference type="Proteomes" id="UP001157069">
    <property type="component" value="Unassembled WGS sequence"/>
</dbReference>
<evidence type="ECO:0000313" key="1">
    <source>
        <dbReference type="EMBL" id="GMA90873.1"/>
    </source>
</evidence>
<protein>
    <recommendedName>
        <fullName evidence="3">Asparagine synthase</fullName>
    </recommendedName>
</protein>
<keyword evidence="2" id="KW-1185">Reference proteome</keyword>
<evidence type="ECO:0008006" key="3">
    <source>
        <dbReference type="Google" id="ProtNLM"/>
    </source>
</evidence>
<proteinExistence type="predicted"/>
<dbReference type="EMBL" id="BSVA01000001">
    <property type="protein sequence ID" value="GMA90873.1"/>
    <property type="molecule type" value="Genomic_DNA"/>
</dbReference>
<sequence>MALPRSPFRRRPLFADLVADALLVARAGVRQRVKNVVILRTLRDGADFDLEWYTDAVRTELEALAVENETAAEQLVRDAAYAQGRHFRAATARDYVDRDVPKLRRRRRVHLALAARLRALADDELAVVALVEDARMLALDDIASAAAAVPRADGPRPLTGPARRIALADLVEDLDELGRAQTSPAGD</sequence>
<comment type="caution">
    <text evidence="1">The sequence shown here is derived from an EMBL/GenBank/DDBJ whole genome shotgun (WGS) entry which is preliminary data.</text>
</comment>
<evidence type="ECO:0000313" key="2">
    <source>
        <dbReference type="Proteomes" id="UP001157069"/>
    </source>
</evidence>
<gene>
    <name evidence="1" type="ORF">GCM10025869_14020</name>
</gene>
<accession>A0ABQ6JTZ4</accession>
<name>A0ABQ6JTZ4_9MICO</name>
<reference evidence="2" key="1">
    <citation type="journal article" date="2019" name="Int. J. Syst. Evol. Microbiol.">
        <title>The Global Catalogue of Microorganisms (GCM) 10K type strain sequencing project: providing services to taxonomists for standard genome sequencing and annotation.</title>
        <authorList>
            <consortium name="The Broad Institute Genomics Platform"/>
            <consortium name="The Broad Institute Genome Sequencing Center for Infectious Disease"/>
            <person name="Wu L."/>
            <person name="Ma J."/>
        </authorList>
    </citation>
    <scope>NUCLEOTIDE SEQUENCE [LARGE SCALE GENOMIC DNA]</scope>
    <source>
        <strain evidence="2">NBRC 108755</strain>
    </source>
</reference>
<dbReference type="RefSeq" id="WP_284298856.1">
    <property type="nucleotide sequence ID" value="NZ_BSVA01000001.1"/>
</dbReference>